<evidence type="ECO:0000313" key="1">
    <source>
        <dbReference type="EMBL" id="JAH21957.1"/>
    </source>
</evidence>
<protein>
    <submittedName>
        <fullName evidence="1">Uncharacterized protein</fullName>
    </submittedName>
</protein>
<reference evidence="1" key="1">
    <citation type="submission" date="2014-11" db="EMBL/GenBank/DDBJ databases">
        <authorList>
            <person name="Amaro Gonzalez C."/>
        </authorList>
    </citation>
    <scope>NUCLEOTIDE SEQUENCE</scope>
</reference>
<dbReference type="EMBL" id="GBXM01086620">
    <property type="protein sequence ID" value="JAH21957.1"/>
    <property type="molecule type" value="Transcribed_RNA"/>
</dbReference>
<dbReference type="EMBL" id="GBXM01104139">
    <property type="protein sequence ID" value="JAH04438.1"/>
    <property type="molecule type" value="Transcribed_RNA"/>
</dbReference>
<organism evidence="1">
    <name type="scientific">Anguilla anguilla</name>
    <name type="common">European freshwater eel</name>
    <name type="synonym">Muraena anguilla</name>
    <dbReference type="NCBI Taxonomy" id="7936"/>
    <lineage>
        <taxon>Eukaryota</taxon>
        <taxon>Metazoa</taxon>
        <taxon>Chordata</taxon>
        <taxon>Craniata</taxon>
        <taxon>Vertebrata</taxon>
        <taxon>Euteleostomi</taxon>
        <taxon>Actinopterygii</taxon>
        <taxon>Neopterygii</taxon>
        <taxon>Teleostei</taxon>
        <taxon>Anguilliformes</taxon>
        <taxon>Anguillidae</taxon>
        <taxon>Anguilla</taxon>
    </lineage>
</organism>
<sequence length="46" mass="5164">MYILSPRTGSFIAQYGLTLVRILVQIKANDLRIHVTQKRVGCAVYG</sequence>
<accession>A0A0E9QZN8</accession>
<reference evidence="1" key="2">
    <citation type="journal article" date="2015" name="Fish Shellfish Immunol.">
        <title>Early steps in the European eel (Anguilla anguilla)-Vibrio vulnificus interaction in the gills: Role of the RtxA13 toxin.</title>
        <authorList>
            <person name="Callol A."/>
            <person name="Pajuelo D."/>
            <person name="Ebbesson L."/>
            <person name="Teles M."/>
            <person name="MacKenzie S."/>
            <person name="Amaro C."/>
        </authorList>
    </citation>
    <scope>NUCLEOTIDE SEQUENCE</scope>
</reference>
<name>A0A0E9QZN8_ANGAN</name>
<dbReference type="EMBL" id="GBXM01095389">
    <property type="protein sequence ID" value="JAH13188.1"/>
    <property type="molecule type" value="Transcribed_RNA"/>
</dbReference>
<proteinExistence type="predicted"/>
<dbReference type="AlphaFoldDB" id="A0A0E9QZN8"/>